<proteinExistence type="predicted"/>
<keyword evidence="3" id="KW-1185">Reference proteome</keyword>
<name>A0ABD1AM49_CARAN</name>
<dbReference type="NCBIfam" id="TIGR01640">
    <property type="entry name" value="F_box_assoc_1"/>
    <property type="match status" value="1"/>
</dbReference>
<comment type="caution">
    <text evidence="2">The sequence shown here is derived from an EMBL/GenBank/DDBJ whole genome shotgun (WGS) entry which is preliminary data.</text>
</comment>
<dbReference type="Proteomes" id="UP001558713">
    <property type="component" value="Unassembled WGS sequence"/>
</dbReference>
<dbReference type="EMBL" id="JBANAX010000468">
    <property type="protein sequence ID" value="KAL1207664.1"/>
    <property type="molecule type" value="Genomic_DNA"/>
</dbReference>
<accession>A0ABD1AM49</accession>
<sequence length="228" mass="26301">MKHYLGYEPIDGDYKVLRVAEDGDLAMKHQVLTLGNGNSWRIIKKFPRHYLPSSPDICIDGVLYYVALLGTGKTDAIISFDVRSEKLRLIKLGLDHAAFCPRLTNYEGKLALLFSTNCYQVRINLWVLEDSAKHKWSKKLYVLHDIDIKTYCCFHPFCTTDAGEIVLAPFEVELVKPFHVLYYHPEKNSVRRVYIEGITEQTDPSWNKDLEHKTISIFSGQVDNLMFL</sequence>
<reference evidence="2 3" key="1">
    <citation type="submission" date="2024-04" db="EMBL/GenBank/DDBJ databases">
        <title>Genome assembly C_amara_ONT_v2.</title>
        <authorList>
            <person name="Yant L."/>
            <person name="Moore C."/>
            <person name="Slenker M."/>
        </authorList>
    </citation>
    <scope>NUCLEOTIDE SEQUENCE [LARGE SCALE GENOMIC DNA]</scope>
    <source>
        <tissue evidence="2">Leaf</tissue>
    </source>
</reference>
<evidence type="ECO:0000313" key="2">
    <source>
        <dbReference type="EMBL" id="KAL1207664.1"/>
    </source>
</evidence>
<protein>
    <submittedName>
        <fullName evidence="2">F-box protein</fullName>
    </submittedName>
</protein>
<dbReference type="InterPro" id="IPR017451">
    <property type="entry name" value="F-box-assoc_interact_dom"/>
</dbReference>
<evidence type="ECO:0000313" key="3">
    <source>
        <dbReference type="Proteomes" id="UP001558713"/>
    </source>
</evidence>
<feature type="domain" description="F-box associated beta-propeller type 3" evidence="1">
    <location>
        <begin position="2"/>
        <end position="210"/>
    </location>
</feature>
<dbReference type="Pfam" id="PF08268">
    <property type="entry name" value="FBA_3"/>
    <property type="match status" value="1"/>
</dbReference>
<dbReference type="InterPro" id="IPR013187">
    <property type="entry name" value="F-box-assoc_dom_typ3"/>
</dbReference>
<dbReference type="AlphaFoldDB" id="A0ABD1AM49"/>
<dbReference type="PANTHER" id="PTHR31111:SF106">
    <property type="entry name" value="F-BOX ASSOCIATED UBIQUITINATION EFFECTOR FAMILY PROTEIN"/>
    <property type="match status" value="1"/>
</dbReference>
<organism evidence="2 3">
    <name type="scientific">Cardamine amara subsp. amara</name>
    <dbReference type="NCBI Taxonomy" id="228776"/>
    <lineage>
        <taxon>Eukaryota</taxon>
        <taxon>Viridiplantae</taxon>
        <taxon>Streptophyta</taxon>
        <taxon>Embryophyta</taxon>
        <taxon>Tracheophyta</taxon>
        <taxon>Spermatophyta</taxon>
        <taxon>Magnoliopsida</taxon>
        <taxon>eudicotyledons</taxon>
        <taxon>Gunneridae</taxon>
        <taxon>Pentapetalae</taxon>
        <taxon>rosids</taxon>
        <taxon>malvids</taxon>
        <taxon>Brassicales</taxon>
        <taxon>Brassicaceae</taxon>
        <taxon>Cardamineae</taxon>
        <taxon>Cardamine</taxon>
    </lineage>
</organism>
<gene>
    <name evidence="2" type="ORF">V5N11_013502</name>
</gene>
<evidence type="ECO:0000259" key="1">
    <source>
        <dbReference type="Pfam" id="PF08268"/>
    </source>
</evidence>
<dbReference type="PANTHER" id="PTHR31111">
    <property type="entry name" value="BNAA05G37150D PROTEIN-RELATED"/>
    <property type="match status" value="1"/>
</dbReference>